<sequence length="49" mass="5512">MKKILLISFLIISFITISTIASRTFFITNSKLNSISNKYGTSAKTRVEL</sequence>
<comment type="caution">
    <text evidence="1">The sequence shown here is derived from an EMBL/GenBank/DDBJ whole genome shotgun (WGS) entry which is preliminary data.</text>
</comment>
<dbReference type="Proteomes" id="UP000472839">
    <property type="component" value="Unassembled WGS sequence"/>
</dbReference>
<protein>
    <submittedName>
        <fullName evidence="1">Transglutaminase</fullName>
    </submittedName>
</protein>
<accession>A0A6L4WPD2</accession>
<reference evidence="1 2" key="1">
    <citation type="submission" date="2019-10" db="EMBL/GenBank/DDBJ databases">
        <title>Poseidonibacter ostreae sp. nov., isolated from the gut of the Ostrea denselamellosa.</title>
        <authorList>
            <person name="Choi A."/>
        </authorList>
    </citation>
    <scope>NUCLEOTIDE SEQUENCE [LARGE SCALE GENOMIC DNA]</scope>
    <source>
        <strain evidence="1 2">SJOD-M-33</strain>
    </source>
</reference>
<dbReference type="EMBL" id="WFKK01000064">
    <property type="protein sequence ID" value="KAB7885139.1"/>
    <property type="molecule type" value="Genomic_DNA"/>
</dbReference>
<evidence type="ECO:0000313" key="2">
    <source>
        <dbReference type="Proteomes" id="UP000472839"/>
    </source>
</evidence>
<name>A0A6L4WPD2_9BACT</name>
<organism evidence="1 2">
    <name type="scientific">Poseidonibacter ostreae</name>
    <dbReference type="NCBI Taxonomy" id="2654171"/>
    <lineage>
        <taxon>Bacteria</taxon>
        <taxon>Pseudomonadati</taxon>
        <taxon>Campylobacterota</taxon>
        <taxon>Epsilonproteobacteria</taxon>
        <taxon>Campylobacterales</taxon>
        <taxon>Arcobacteraceae</taxon>
        <taxon>Poseidonibacter</taxon>
    </lineage>
</organism>
<dbReference type="AlphaFoldDB" id="A0A6L4WPD2"/>
<proteinExistence type="predicted"/>
<gene>
    <name evidence="1" type="ORF">GBG19_14665</name>
</gene>
<feature type="non-terminal residue" evidence="1">
    <location>
        <position position="49"/>
    </location>
</feature>
<evidence type="ECO:0000313" key="1">
    <source>
        <dbReference type="EMBL" id="KAB7885139.1"/>
    </source>
</evidence>